<evidence type="ECO:0000313" key="4">
    <source>
        <dbReference type="Proteomes" id="UP001165667"/>
    </source>
</evidence>
<dbReference type="SUPFAM" id="SSF47090">
    <property type="entry name" value="PGBD-like"/>
    <property type="match status" value="1"/>
</dbReference>
<organism evidence="3 4">
    <name type="scientific">Lichenifustis flavocetrariae</name>
    <dbReference type="NCBI Taxonomy" id="2949735"/>
    <lineage>
        <taxon>Bacteria</taxon>
        <taxon>Pseudomonadati</taxon>
        <taxon>Pseudomonadota</taxon>
        <taxon>Alphaproteobacteria</taxon>
        <taxon>Hyphomicrobiales</taxon>
        <taxon>Lichenihabitantaceae</taxon>
        <taxon>Lichenifustis</taxon>
    </lineage>
</organism>
<dbReference type="Proteomes" id="UP001165667">
    <property type="component" value="Unassembled WGS sequence"/>
</dbReference>
<dbReference type="InterPro" id="IPR036365">
    <property type="entry name" value="PGBD-like_sf"/>
</dbReference>
<feature type="region of interest" description="Disordered" evidence="1">
    <location>
        <begin position="113"/>
        <end position="167"/>
    </location>
</feature>
<evidence type="ECO:0000259" key="2">
    <source>
        <dbReference type="Pfam" id="PF01471"/>
    </source>
</evidence>
<dbReference type="InterPro" id="IPR036366">
    <property type="entry name" value="PGBDSf"/>
</dbReference>
<evidence type="ECO:0000256" key="1">
    <source>
        <dbReference type="SAM" id="MobiDB-lite"/>
    </source>
</evidence>
<feature type="compositionally biased region" description="Pro residues" evidence="1">
    <location>
        <begin position="151"/>
        <end position="165"/>
    </location>
</feature>
<dbReference type="Gene3D" id="1.10.101.10">
    <property type="entry name" value="PGBD-like superfamily/PGBD"/>
    <property type="match status" value="1"/>
</dbReference>
<reference evidence="3" key="1">
    <citation type="submission" date="2022-05" db="EMBL/GenBank/DDBJ databases">
        <authorList>
            <person name="Pankratov T."/>
        </authorList>
    </citation>
    <scope>NUCLEOTIDE SEQUENCE</scope>
    <source>
        <strain evidence="3">BP6-180914</strain>
    </source>
</reference>
<dbReference type="AlphaFoldDB" id="A0AA42CN50"/>
<dbReference type="InterPro" id="IPR002477">
    <property type="entry name" value="Peptidoglycan-bd-like"/>
</dbReference>
<accession>A0AA42CN50</accession>
<gene>
    <name evidence="3" type="ORF">M8523_30975</name>
</gene>
<dbReference type="EMBL" id="JAMOIM010000047">
    <property type="protein sequence ID" value="MCW6512346.1"/>
    <property type="molecule type" value="Genomic_DNA"/>
</dbReference>
<name>A0AA42CN50_9HYPH</name>
<dbReference type="RefSeq" id="WP_282588720.1">
    <property type="nucleotide sequence ID" value="NZ_JAMOIM010000047.1"/>
</dbReference>
<protein>
    <submittedName>
        <fullName evidence="3">Peptidoglycan-binding protein</fullName>
    </submittedName>
</protein>
<sequence length="343" mass="37192">MLDFPSIYILNWELAMPRDLSIGMAGEDVRALQNLLNYHLDQKLAPLVADGKFGSATRERTIEFQKRNKYLPPCLPYAADYARQFRSILKVDGIVGQHTLHVLLDARTIATPTSDPPTFTPVESTSPIQRLRTDPNLRSRFGGKTSAVGDPPGPTPNPSPSPPVSPRTFHFIQLQQGSSAAVNPWSFSPFSMAAQVVVLAKNEGKPDFLFTAGGQASLNDGNPQANGRWTGQGFLQIGLGFNQTLKLFGRTLDLANPFVQAMISKNLKARDPAATAGLAIGNQISWKLIERRLPGAQTDDDTQDTVSVFFNGQIVSNTALTNGRTAAPSGSAMLGLTYTFGFF</sequence>
<comment type="caution">
    <text evidence="3">The sequence shown here is derived from an EMBL/GenBank/DDBJ whole genome shotgun (WGS) entry which is preliminary data.</text>
</comment>
<dbReference type="Pfam" id="PF01471">
    <property type="entry name" value="PG_binding_1"/>
    <property type="match status" value="1"/>
</dbReference>
<proteinExistence type="predicted"/>
<feature type="domain" description="Peptidoglycan binding-like" evidence="2">
    <location>
        <begin position="26"/>
        <end position="69"/>
    </location>
</feature>
<keyword evidence="4" id="KW-1185">Reference proteome</keyword>
<evidence type="ECO:0000313" key="3">
    <source>
        <dbReference type="EMBL" id="MCW6512346.1"/>
    </source>
</evidence>